<evidence type="ECO:0000256" key="6">
    <source>
        <dbReference type="SAM" id="MobiDB-lite"/>
    </source>
</evidence>
<comment type="subcellular location">
    <subcellularLocation>
        <location evidence="1">Nucleus</location>
    </subcellularLocation>
</comment>
<keyword evidence="4" id="KW-0804">Transcription</keyword>
<dbReference type="GeneID" id="109472081"/>
<keyword evidence="5" id="KW-0539">Nucleus</keyword>
<evidence type="ECO:0000313" key="9">
    <source>
        <dbReference type="RefSeq" id="XP_019627214.1"/>
    </source>
</evidence>
<evidence type="ECO:0000256" key="4">
    <source>
        <dbReference type="ARBA" id="ARBA00023163"/>
    </source>
</evidence>
<organism evidence="8 9">
    <name type="scientific">Branchiostoma belcheri</name>
    <name type="common">Amphioxus</name>
    <dbReference type="NCBI Taxonomy" id="7741"/>
    <lineage>
        <taxon>Eukaryota</taxon>
        <taxon>Metazoa</taxon>
        <taxon>Chordata</taxon>
        <taxon>Cephalochordata</taxon>
        <taxon>Leptocardii</taxon>
        <taxon>Amphioxiformes</taxon>
        <taxon>Branchiostomatidae</taxon>
        <taxon>Branchiostoma</taxon>
    </lineage>
</organism>
<keyword evidence="8" id="KW-1185">Reference proteome</keyword>
<dbReference type="Pfam" id="PF00010">
    <property type="entry name" value="HLH"/>
    <property type="match status" value="1"/>
</dbReference>
<dbReference type="OrthoDB" id="10009950at2759"/>
<dbReference type="InterPro" id="IPR050370">
    <property type="entry name" value="HES_HEY"/>
</dbReference>
<dbReference type="InterPro" id="IPR036638">
    <property type="entry name" value="HLH_DNA-bd_sf"/>
</dbReference>
<gene>
    <name evidence="9" type="primary">LOC109472081</name>
</gene>
<feature type="domain" description="BHLH" evidence="7">
    <location>
        <begin position="45"/>
        <end position="99"/>
    </location>
</feature>
<dbReference type="InterPro" id="IPR011598">
    <property type="entry name" value="bHLH_dom"/>
</dbReference>
<dbReference type="SMART" id="SM00353">
    <property type="entry name" value="HLH"/>
    <property type="match status" value="1"/>
</dbReference>
<dbReference type="SUPFAM" id="SSF47459">
    <property type="entry name" value="HLH, helix-loop-helix DNA-binding domain"/>
    <property type="match status" value="1"/>
</dbReference>
<dbReference type="CDD" id="cd11389">
    <property type="entry name" value="bHLH-O_HERP_like"/>
    <property type="match status" value="1"/>
</dbReference>
<dbReference type="PROSITE" id="PS50888">
    <property type="entry name" value="BHLH"/>
    <property type="match status" value="1"/>
</dbReference>
<dbReference type="GO" id="GO:0005634">
    <property type="term" value="C:nucleus"/>
    <property type="evidence" value="ECO:0007669"/>
    <property type="project" value="UniProtKB-SubCell"/>
</dbReference>
<feature type="compositionally biased region" description="Low complexity" evidence="6">
    <location>
        <begin position="1"/>
        <end position="20"/>
    </location>
</feature>
<sequence length="510" mass="55289">MTLATTSAATAVTMAMPTPSSTQDGGEERRINSYLFDDPRKKSRNYLDTHKNIEKKRRDRINSSLTALKSIIPECKAYGKKKLDKAEILEMTLSYLDKIHSSGFTLKKEEQQTPGNWAKQLMQWVHQEKKNFHTVDEFVNALLTHLQTCVVSGSFAPVDLKGMLQGTSGQDTPLSQSVVTCQAQPAVTSNVNVNTAGVASTSSQSQVTAISSLSQSPACTVTSATSGSQQNGLMRARPPPPPNITPAIFLQATSFQARLRAQAASHVSSAPTMQQQVFPSAAIILQPQHQQQQQQAMTPQQVINVAQPIDLTQQCSKQRDVLDLRMTSQGREQLVASNQCIQRLQQLIDQHSMQEQSLMQVQPPNVQMPNAVPYVESTTSQPPAYTQNMGGNLQSNDLSFINSSSQAYILAELPAGVLLQDRMLGSVGEMLSDGTAMDTVPTVPSNDSDASYHNPEQLQVPGIGESPVTEFVDPSTLQVSAVVDDSALMGTPDLPSWSNSPISALEQAPT</sequence>
<evidence type="ECO:0000256" key="2">
    <source>
        <dbReference type="ARBA" id="ARBA00022491"/>
    </source>
</evidence>
<evidence type="ECO:0000259" key="7">
    <source>
        <dbReference type="PROSITE" id="PS50888"/>
    </source>
</evidence>
<evidence type="ECO:0000313" key="8">
    <source>
        <dbReference type="Proteomes" id="UP000515135"/>
    </source>
</evidence>
<dbReference type="RefSeq" id="XP_019627214.1">
    <property type="nucleotide sequence ID" value="XM_019771655.1"/>
</dbReference>
<protein>
    <submittedName>
        <fullName evidence="9">Hairy/enhancer-of-split related with YRPW motif protein-like</fullName>
    </submittedName>
</protein>
<feature type="region of interest" description="Disordered" evidence="6">
    <location>
        <begin position="1"/>
        <end position="30"/>
    </location>
</feature>
<dbReference type="GO" id="GO:0046983">
    <property type="term" value="F:protein dimerization activity"/>
    <property type="evidence" value="ECO:0007669"/>
    <property type="project" value="InterPro"/>
</dbReference>
<evidence type="ECO:0000256" key="3">
    <source>
        <dbReference type="ARBA" id="ARBA00023015"/>
    </source>
</evidence>
<proteinExistence type="predicted"/>
<feature type="region of interest" description="Disordered" evidence="6">
    <location>
        <begin position="491"/>
        <end position="510"/>
    </location>
</feature>
<dbReference type="PANTHER" id="PTHR10985">
    <property type="entry name" value="BASIC HELIX-LOOP-HELIX TRANSCRIPTION FACTOR, HES-RELATED"/>
    <property type="match status" value="1"/>
</dbReference>
<evidence type="ECO:0000256" key="5">
    <source>
        <dbReference type="ARBA" id="ARBA00023242"/>
    </source>
</evidence>
<keyword evidence="3" id="KW-0805">Transcription regulation</keyword>
<name>A0A6P4YZU4_BRABE</name>
<reference evidence="9" key="1">
    <citation type="submission" date="2025-08" db="UniProtKB">
        <authorList>
            <consortium name="RefSeq"/>
        </authorList>
    </citation>
    <scope>IDENTIFICATION</scope>
    <source>
        <tissue evidence="9">Gonad</tissue>
    </source>
</reference>
<accession>A0A6P4YZU4</accession>
<dbReference type="AlphaFoldDB" id="A0A6P4YZU4"/>
<evidence type="ECO:0000256" key="1">
    <source>
        <dbReference type="ARBA" id="ARBA00004123"/>
    </source>
</evidence>
<dbReference type="Proteomes" id="UP000515135">
    <property type="component" value="Unplaced"/>
</dbReference>
<keyword evidence="2" id="KW-0678">Repressor</keyword>
<dbReference type="Gene3D" id="4.10.280.10">
    <property type="entry name" value="Helix-loop-helix DNA-binding domain"/>
    <property type="match status" value="1"/>
</dbReference>
<dbReference type="KEGG" id="bbel:109472081"/>